<proteinExistence type="predicted"/>
<accession>A0A9W5TZS4</accession>
<evidence type="ECO:0008006" key="3">
    <source>
        <dbReference type="Google" id="ProtNLM"/>
    </source>
</evidence>
<reference evidence="1" key="1">
    <citation type="journal article" date="2014" name="Int. J. Syst. Evol. Microbiol.">
        <title>Complete genome sequence of Corynebacterium casei LMG S-19264T (=DSM 44701T), isolated from a smear-ripened cheese.</title>
        <authorList>
            <consortium name="US DOE Joint Genome Institute (JGI-PGF)"/>
            <person name="Walter F."/>
            <person name="Albersmeier A."/>
            <person name="Kalinowski J."/>
            <person name="Ruckert C."/>
        </authorList>
    </citation>
    <scope>NUCLEOTIDE SEQUENCE</scope>
    <source>
        <strain evidence="1">CGMCC 1.15454</strain>
    </source>
</reference>
<dbReference type="EMBL" id="BMJD01000022">
    <property type="protein sequence ID" value="GGB48364.1"/>
    <property type="molecule type" value="Genomic_DNA"/>
</dbReference>
<gene>
    <name evidence="1" type="ORF">GCM10011409_27390</name>
</gene>
<name>A0A9W5TZS4_9BACI</name>
<keyword evidence="2" id="KW-1185">Reference proteome</keyword>
<evidence type="ECO:0000313" key="2">
    <source>
        <dbReference type="Proteomes" id="UP000621492"/>
    </source>
</evidence>
<protein>
    <recommendedName>
        <fullName evidence="3">Transposase</fullName>
    </recommendedName>
</protein>
<evidence type="ECO:0000313" key="1">
    <source>
        <dbReference type="EMBL" id="GGB48364.1"/>
    </source>
</evidence>
<comment type="caution">
    <text evidence="1">The sequence shown here is derived from an EMBL/GenBank/DDBJ whole genome shotgun (WGS) entry which is preliminary data.</text>
</comment>
<sequence length="85" mass="9988">MIGEYIHPSALLCTNTATNYKKFTKRKELLLHETVNERQKQRVKKGIYHIQHVKNSHSRLKGWMERFQGVATKYLDKLPLLVPLA</sequence>
<dbReference type="AlphaFoldDB" id="A0A9W5TZS4"/>
<dbReference type="Proteomes" id="UP000621492">
    <property type="component" value="Unassembled WGS sequence"/>
</dbReference>
<reference evidence="1" key="2">
    <citation type="submission" date="2020-09" db="EMBL/GenBank/DDBJ databases">
        <authorList>
            <person name="Sun Q."/>
            <person name="Zhou Y."/>
        </authorList>
    </citation>
    <scope>NUCLEOTIDE SEQUENCE</scope>
    <source>
        <strain evidence="1">CGMCC 1.15454</strain>
    </source>
</reference>
<organism evidence="1 2">
    <name type="scientific">Lentibacillus populi</name>
    <dbReference type="NCBI Taxonomy" id="1827502"/>
    <lineage>
        <taxon>Bacteria</taxon>
        <taxon>Bacillati</taxon>
        <taxon>Bacillota</taxon>
        <taxon>Bacilli</taxon>
        <taxon>Bacillales</taxon>
        <taxon>Bacillaceae</taxon>
        <taxon>Lentibacillus</taxon>
    </lineage>
</organism>